<feature type="domain" description="Integrase catalytic" evidence="1">
    <location>
        <begin position="28"/>
        <end position="120"/>
    </location>
</feature>
<dbReference type="InterPro" id="IPR001584">
    <property type="entry name" value="Integrase_cat-core"/>
</dbReference>
<evidence type="ECO:0000313" key="3">
    <source>
        <dbReference type="Proteomes" id="UP000887013"/>
    </source>
</evidence>
<dbReference type="InterPro" id="IPR012337">
    <property type="entry name" value="RNaseH-like_sf"/>
</dbReference>
<protein>
    <submittedName>
        <fullName evidence="2">Integrase catalytic domain-containing protein</fullName>
    </submittedName>
</protein>
<dbReference type="SUPFAM" id="SSF53098">
    <property type="entry name" value="Ribonuclease H-like"/>
    <property type="match status" value="1"/>
</dbReference>
<evidence type="ECO:0000259" key="1">
    <source>
        <dbReference type="PROSITE" id="PS50994"/>
    </source>
</evidence>
<dbReference type="Gene3D" id="3.30.420.10">
    <property type="entry name" value="Ribonuclease H-like superfamily/Ribonuclease H"/>
    <property type="match status" value="1"/>
</dbReference>
<sequence>MLLSGLVHAYRTNVQKYLGIQEARLKNLNHQALDSSTYNIDPVGPLPLSEGFRYCLPCVDIFSKWSDTFPPVEISEEAVAKVYTGWIARFGPPLRLTTDQRTQYKSSLFEALSKFLGTEK</sequence>
<dbReference type="EMBL" id="BMAW01033868">
    <property type="protein sequence ID" value="GFU32269.1"/>
    <property type="molecule type" value="Genomic_DNA"/>
</dbReference>
<dbReference type="GO" id="GO:0015074">
    <property type="term" value="P:DNA integration"/>
    <property type="evidence" value="ECO:0007669"/>
    <property type="project" value="InterPro"/>
</dbReference>
<name>A0A8X6QLZ2_NEPPI</name>
<dbReference type="OrthoDB" id="6506414at2759"/>
<dbReference type="InterPro" id="IPR036397">
    <property type="entry name" value="RNaseH_sf"/>
</dbReference>
<dbReference type="PROSITE" id="PS50994">
    <property type="entry name" value="INTEGRASE"/>
    <property type="match status" value="1"/>
</dbReference>
<organism evidence="2 3">
    <name type="scientific">Nephila pilipes</name>
    <name type="common">Giant wood spider</name>
    <name type="synonym">Nephila maculata</name>
    <dbReference type="NCBI Taxonomy" id="299642"/>
    <lineage>
        <taxon>Eukaryota</taxon>
        <taxon>Metazoa</taxon>
        <taxon>Ecdysozoa</taxon>
        <taxon>Arthropoda</taxon>
        <taxon>Chelicerata</taxon>
        <taxon>Arachnida</taxon>
        <taxon>Araneae</taxon>
        <taxon>Araneomorphae</taxon>
        <taxon>Entelegynae</taxon>
        <taxon>Araneoidea</taxon>
        <taxon>Nephilidae</taxon>
        <taxon>Nephila</taxon>
    </lineage>
</organism>
<accession>A0A8X6QLZ2</accession>
<keyword evidence="3" id="KW-1185">Reference proteome</keyword>
<gene>
    <name evidence="2" type="primary">AVEN_91488_1</name>
    <name evidence="2" type="ORF">NPIL_97491</name>
</gene>
<proteinExistence type="predicted"/>
<dbReference type="GO" id="GO:0003676">
    <property type="term" value="F:nucleic acid binding"/>
    <property type="evidence" value="ECO:0007669"/>
    <property type="project" value="InterPro"/>
</dbReference>
<dbReference type="AlphaFoldDB" id="A0A8X6QLZ2"/>
<evidence type="ECO:0000313" key="2">
    <source>
        <dbReference type="EMBL" id="GFU32269.1"/>
    </source>
</evidence>
<comment type="caution">
    <text evidence="2">The sequence shown here is derived from an EMBL/GenBank/DDBJ whole genome shotgun (WGS) entry which is preliminary data.</text>
</comment>
<reference evidence="2" key="1">
    <citation type="submission" date="2020-08" db="EMBL/GenBank/DDBJ databases">
        <title>Multicomponent nature underlies the extraordinary mechanical properties of spider dragline silk.</title>
        <authorList>
            <person name="Kono N."/>
            <person name="Nakamura H."/>
            <person name="Mori M."/>
            <person name="Yoshida Y."/>
            <person name="Ohtoshi R."/>
            <person name="Malay A.D."/>
            <person name="Moran D.A.P."/>
            <person name="Tomita M."/>
            <person name="Numata K."/>
            <person name="Arakawa K."/>
        </authorList>
    </citation>
    <scope>NUCLEOTIDE SEQUENCE</scope>
</reference>
<dbReference type="Proteomes" id="UP000887013">
    <property type="component" value="Unassembled WGS sequence"/>
</dbReference>